<dbReference type="InterPro" id="IPR014044">
    <property type="entry name" value="CAP_dom"/>
</dbReference>
<dbReference type="Proteomes" id="UP000613512">
    <property type="component" value="Unassembled WGS sequence"/>
</dbReference>
<dbReference type="InterPro" id="IPR029410">
    <property type="entry name" value="CAP_assoc"/>
</dbReference>
<dbReference type="InterPro" id="IPR035940">
    <property type="entry name" value="CAP_sf"/>
</dbReference>
<dbReference type="Gene3D" id="3.40.33.10">
    <property type="entry name" value="CAP"/>
    <property type="match status" value="1"/>
</dbReference>
<feature type="domain" description="CAP-associated" evidence="2">
    <location>
        <begin position="70"/>
        <end position="209"/>
    </location>
</feature>
<dbReference type="CDD" id="cd05379">
    <property type="entry name" value="CAP_bacterial"/>
    <property type="match status" value="1"/>
</dbReference>
<sequence length="356" mass="41097">MRIIKWFVISVVITTIAFVILEKSDVNFDKLAANDSHQLIGKKTDINRKHLPENIITSLKYKGEMFGWVGKSTEELVEAYGEPKRKDLSSYGYTWWIYPQNDTKYIQFGVLDGKVETIFATGEEIEINPLQIGSSYNDVAKQLEFLDSVTYSEGISSYTFFLNEEDIQMTPLVKLSENLFLQLYFDTFTEKLSSVRLMTGDILLVQRPYGLRYRGSLPEPPYLSESEWEKVEAGMERQIFDITNVIRQTFNKNKLDWEENVSEVAFLHSKDMAENNYFSHFSPNGEGLKERLQGKDVYYFAAGENIAAQYIDAPAAVEGWLNSKGHREALLHDEYTHLGVGVYRLYYTQNFLTKPF</sequence>
<organism evidence="3 4">
    <name type="scientific">Ornithinibacillus halotolerans</name>
    <dbReference type="NCBI Taxonomy" id="1274357"/>
    <lineage>
        <taxon>Bacteria</taxon>
        <taxon>Bacillati</taxon>
        <taxon>Bacillota</taxon>
        <taxon>Bacilli</taxon>
        <taxon>Bacillales</taxon>
        <taxon>Bacillaceae</taxon>
        <taxon>Ornithinibacillus</taxon>
    </lineage>
</organism>
<evidence type="ECO:0000313" key="4">
    <source>
        <dbReference type="Proteomes" id="UP000613512"/>
    </source>
</evidence>
<evidence type="ECO:0000259" key="2">
    <source>
        <dbReference type="Pfam" id="PF14504"/>
    </source>
</evidence>
<dbReference type="RefSeq" id="WP_188385349.1">
    <property type="nucleotide sequence ID" value="NZ_BMEY01000016.1"/>
</dbReference>
<feature type="domain" description="SCP" evidence="1">
    <location>
        <begin position="241"/>
        <end position="350"/>
    </location>
</feature>
<dbReference type="PANTHER" id="PTHR31157:SF26">
    <property type="entry name" value="SCP-LIKE EXTRACELLULAR PROTEIN"/>
    <property type="match status" value="1"/>
</dbReference>
<accession>A0A916S6P7</accession>
<dbReference type="SUPFAM" id="SSF55797">
    <property type="entry name" value="PR-1-like"/>
    <property type="match status" value="1"/>
</dbReference>
<evidence type="ECO:0000259" key="1">
    <source>
        <dbReference type="Pfam" id="PF00188"/>
    </source>
</evidence>
<dbReference type="PANTHER" id="PTHR31157">
    <property type="entry name" value="SCP DOMAIN-CONTAINING PROTEIN"/>
    <property type="match status" value="1"/>
</dbReference>
<comment type="caution">
    <text evidence="3">The sequence shown here is derived from an EMBL/GenBank/DDBJ whole genome shotgun (WGS) entry which is preliminary data.</text>
</comment>
<reference evidence="3" key="2">
    <citation type="submission" date="2020-09" db="EMBL/GenBank/DDBJ databases">
        <authorList>
            <person name="Sun Q."/>
            <person name="Zhou Y."/>
        </authorList>
    </citation>
    <scope>NUCLEOTIDE SEQUENCE</scope>
    <source>
        <strain evidence="3">CGMCC 1.12408</strain>
    </source>
</reference>
<protein>
    <submittedName>
        <fullName evidence="3">Membrane protein YlbC</fullName>
    </submittedName>
</protein>
<proteinExistence type="predicted"/>
<gene>
    <name evidence="3" type="primary">ylbC</name>
    <name evidence="3" type="ORF">GCM10008025_28550</name>
</gene>
<dbReference type="Pfam" id="PF00188">
    <property type="entry name" value="CAP"/>
    <property type="match status" value="1"/>
</dbReference>
<dbReference type="Pfam" id="PF14504">
    <property type="entry name" value="CAP_assoc_N"/>
    <property type="match status" value="1"/>
</dbReference>
<name>A0A916S6P7_9BACI</name>
<dbReference type="AlphaFoldDB" id="A0A916S6P7"/>
<keyword evidence="4" id="KW-1185">Reference proteome</keyword>
<reference evidence="3" key="1">
    <citation type="journal article" date="2014" name="Int. J. Syst. Evol. Microbiol.">
        <title>Complete genome sequence of Corynebacterium casei LMG S-19264T (=DSM 44701T), isolated from a smear-ripened cheese.</title>
        <authorList>
            <consortium name="US DOE Joint Genome Institute (JGI-PGF)"/>
            <person name="Walter F."/>
            <person name="Albersmeier A."/>
            <person name="Kalinowski J."/>
            <person name="Ruckert C."/>
        </authorList>
    </citation>
    <scope>NUCLEOTIDE SEQUENCE</scope>
    <source>
        <strain evidence="3">CGMCC 1.12408</strain>
    </source>
</reference>
<dbReference type="EMBL" id="BMEY01000016">
    <property type="protein sequence ID" value="GGA83736.1"/>
    <property type="molecule type" value="Genomic_DNA"/>
</dbReference>
<evidence type="ECO:0000313" key="3">
    <source>
        <dbReference type="EMBL" id="GGA83736.1"/>
    </source>
</evidence>